<dbReference type="InterPro" id="IPR051201">
    <property type="entry name" value="Chloro_Bact_Ser_Proteases"/>
</dbReference>
<evidence type="ECO:0000256" key="2">
    <source>
        <dbReference type="ARBA" id="ARBA00022801"/>
    </source>
</evidence>
<keyword evidence="4" id="KW-0812">Transmembrane</keyword>
<evidence type="ECO:0000256" key="1">
    <source>
        <dbReference type="ARBA" id="ARBA00022670"/>
    </source>
</evidence>
<feature type="transmembrane region" description="Helical" evidence="4">
    <location>
        <begin position="157"/>
        <end position="179"/>
    </location>
</feature>
<feature type="compositionally biased region" description="Pro residues" evidence="3">
    <location>
        <begin position="47"/>
        <end position="64"/>
    </location>
</feature>
<dbReference type="EMBL" id="CP021422">
    <property type="protein sequence ID" value="ASB39506.1"/>
    <property type="molecule type" value="Genomic_DNA"/>
</dbReference>
<proteinExistence type="predicted"/>
<dbReference type="Gene3D" id="2.40.10.120">
    <property type="match status" value="1"/>
</dbReference>
<feature type="region of interest" description="Disordered" evidence="3">
    <location>
        <begin position="1"/>
        <end position="72"/>
    </location>
</feature>
<keyword evidence="4" id="KW-1133">Transmembrane helix</keyword>
<sequence length="564" mass="61290">MMSEWKEGVPEEPERENVQIETEPGENGEDMQIPVEASLPPDGAIEPMPPETLEPVMPPEPYRQPQPEYSYYQQPQVQPGYAEYQSAVQQPVFQQPMYPPQPQPYQGYQPQQPVQQPVQQYQYPQQVYQPQPPYPPYQGTYTAQAPAKRRMSTGAKVFLIIAGIFALAGISAAVIYFALAVGNSSVAPEREPFFGYEVPDDDDGSEPWEDEDPDFGVAPPEEEESHPEVDVTPNTDGIAISPRPSGSTMDAEGVYNRVVTSTVTVSAKLTQEGASTGESTGTGIIATSDGYIITNSHVVLNSRSAKVTVTTFDGLEYEAVVVGVDRTTDLAVLKTNDHNFVPAEFGDAEELSVGEWVLAIGNPGGARFSSSLTRGIISGLDREVGKYSEEGMTYIQTDAAINPGNSGGPLVNMYGQVVGINSSKIVTEGYEGMGFAIPVSKAQPIINELLSGGYIKGRTRLGIMCREVGSAMSEMYNVPRGLQITEFNEDCSLIGTDAEPGDIIIAIEGETVESLRDVSNLLLRYSPGDQVTLTLYRPAQTFGQKGRELEVEITLLEDKGETQD</sequence>
<dbReference type="Gene3D" id="2.30.42.10">
    <property type="match status" value="1"/>
</dbReference>
<gene>
    <name evidence="6" type="ORF">ADH66_01835</name>
</gene>
<feature type="compositionally biased region" description="Acidic residues" evidence="3">
    <location>
        <begin position="198"/>
        <end position="225"/>
    </location>
</feature>
<accession>A0ABN4ZZE9</accession>
<dbReference type="InterPro" id="IPR001940">
    <property type="entry name" value="Peptidase_S1C"/>
</dbReference>
<keyword evidence="2" id="KW-0378">Hydrolase</keyword>
<organism evidence="6 7">
    <name type="scientific">Acutalibacter muris</name>
    <dbReference type="NCBI Taxonomy" id="1796620"/>
    <lineage>
        <taxon>Bacteria</taxon>
        <taxon>Bacillati</taxon>
        <taxon>Bacillota</taxon>
        <taxon>Clostridia</taxon>
        <taxon>Eubacteriales</taxon>
        <taxon>Acutalibacteraceae</taxon>
        <taxon>Acutalibacter</taxon>
    </lineage>
</organism>
<dbReference type="PANTHER" id="PTHR43343">
    <property type="entry name" value="PEPTIDASE S12"/>
    <property type="match status" value="1"/>
</dbReference>
<protein>
    <recommendedName>
        <fullName evidence="5">PDZ domain-containing protein</fullName>
    </recommendedName>
</protein>
<feature type="domain" description="PDZ" evidence="5">
    <location>
        <begin position="481"/>
        <end position="554"/>
    </location>
</feature>
<dbReference type="Pfam" id="PF13365">
    <property type="entry name" value="Trypsin_2"/>
    <property type="match status" value="1"/>
</dbReference>
<dbReference type="SUPFAM" id="SSF50494">
    <property type="entry name" value="Trypsin-like serine proteases"/>
    <property type="match status" value="1"/>
</dbReference>
<keyword evidence="4" id="KW-0472">Membrane</keyword>
<evidence type="ECO:0000256" key="3">
    <source>
        <dbReference type="SAM" id="MobiDB-lite"/>
    </source>
</evidence>
<feature type="region of interest" description="Disordered" evidence="3">
    <location>
        <begin position="197"/>
        <end position="250"/>
    </location>
</feature>
<dbReference type="Pfam" id="PF13180">
    <property type="entry name" value="PDZ_2"/>
    <property type="match status" value="1"/>
</dbReference>
<feature type="region of interest" description="Disordered" evidence="3">
    <location>
        <begin position="94"/>
        <end position="118"/>
    </location>
</feature>
<name>A0ABN4ZZE9_9FIRM</name>
<dbReference type="InterPro" id="IPR009003">
    <property type="entry name" value="Peptidase_S1_PA"/>
</dbReference>
<dbReference type="PRINTS" id="PR00834">
    <property type="entry name" value="PROTEASES2C"/>
</dbReference>
<dbReference type="InterPro" id="IPR036034">
    <property type="entry name" value="PDZ_sf"/>
</dbReference>
<evidence type="ECO:0000259" key="5">
    <source>
        <dbReference type="Pfam" id="PF13180"/>
    </source>
</evidence>
<evidence type="ECO:0000313" key="7">
    <source>
        <dbReference type="Proteomes" id="UP000196710"/>
    </source>
</evidence>
<dbReference type="PANTHER" id="PTHR43343:SF3">
    <property type="entry name" value="PROTEASE DO-LIKE 8, CHLOROPLASTIC"/>
    <property type="match status" value="1"/>
</dbReference>
<dbReference type="InterPro" id="IPR001478">
    <property type="entry name" value="PDZ"/>
</dbReference>
<dbReference type="SUPFAM" id="SSF50156">
    <property type="entry name" value="PDZ domain-like"/>
    <property type="match status" value="1"/>
</dbReference>
<evidence type="ECO:0000313" key="6">
    <source>
        <dbReference type="EMBL" id="ASB39506.1"/>
    </source>
</evidence>
<keyword evidence="7" id="KW-1185">Reference proteome</keyword>
<keyword evidence="1" id="KW-0645">Protease</keyword>
<reference evidence="7" key="1">
    <citation type="submission" date="2017-05" db="EMBL/GenBank/DDBJ databases">
        <title>Improved OligoMM genomes.</title>
        <authorList>
            <person name="Garzetti D."/>
        </authorList>
    </citation>
    <scope>NUCLEOTIDE SEQUENCE [LARGE SCALE GENOMIC DNA]</scope>
    <source>
        <strain evidence="7">KB18</strain>
    </source>
</reference>
<feature type="compositionally biased region" description="Low complexity" evidence="3">
    <location>
        <begin position="104"/>
        <end position="118"/>
    </location>
</feature>
<evidence type="ECO:0000256" key="4">
    <source>
        <dbReference type="SAM" id="Phobius"/>
    </source>
</evidence>
<dbReference type="Proteomes" id="UP000196710">
    <property type="component" value="Chromosome"/>
</dbReference>